<dbReference type="GO" id="GO:0017128">
    <property type="term" value="F:phospholipid scramblase activity"/>
    <property type="evidence" value="ECO:0007669"/>
    <property type="project" value="InterPro"/>
</dbReference>
<dbReference type="AlphaFoldDB" id="A0A154PSR1"/>
<gene>
    <name evidence="3" type="ORF">WN55_07373</name>
</gene>
<name>A0A154PSR1_DUFNO</name>
<evidence type="ECO:0000313" key="4">
    <source>
        <dbReference type="Proteomes" id="UP000076502"/>
    </source>
</evidence>
<feature type="non-terminal residue" evidence="3">
    <location>
        <position position="1"/>
    </location>
</feature>
<dbReference type="InterPro" id="IPR005552">
    <property type="entry name" value="Scramblase"/>
</dbReference>
<accession>A0A154PSR1</accession>
<dbReference type="EMBL" id="KQ435127">
    <property type="protein sequence ID" value="KZC14797.1"/>
    <property type="molecule type" value="Genomic_DNA"/>
</dbReference>
<dbReference type="Proteomes" id="UP000076502">
    <property type="component" value="Unassembled WGS sequence"/>
</dbReference>
<proteinExistence type="inferred from homology"/>
<protein>
    <recommendedName>
        <fullName evidence="2">Phospholipid scramblase</fullName>
    </recommendedName>
</protein>
<dbReference type="OrthoDB" id="444338at2759"/>
<dbReference type="STRING" id="178035.A0A154PSR1"/>
<dbReference type="Pfam" id="PF03803">
    <property type="entry name" value="Scramblase"/>
    <property type="match status" value="1"/>
</dbReference>
<reference evidence="3 4" key="1">
    <citation type="submission" date="2015-07" db="EMBL/GenBank/DDBJ databases">
        <title>The genome of Dufourea novaeangliae.</title>
        <authorList>
            <person name="Pan H."/>
            <person name="Kapheim K."/>
        </authorList>
    </citation>
    <scope>NUCLEOTIDE SEQUENCE [LARGE SCALE GENOMIC DNA]</scope>
    <source>
        <strain evidence="3">0120121106</strain>
        <tissue evidence="3">Whole body</tissue>
    </source>
</reference>
<dbReference type="PANTHER" id="PTHR23248:SF4">
    <property type="entry name" value="PHOSPHOLIPID SCRAMBLASE"/>
    <property type="match status" value="1"/>
</dbReference>
<evidence type="ECO:0000256" key="2">
    <source>
        <dbReference type="RuleBase" id="RU363116"/>
    </source>
</evidence>
<keyword evidence="2" id="KW-0564">Palmitate</keyword>
<comment type="cofactor">
    <cofactor evidence="2">
        <name>Ca(2+)</name>
        <dbReference type="ChEBI" id="CHEBI:29108"/>
    </cofactor>
</comment>
<keyword evidence="4" id="KW-1185">Reference proteome</keyword>
<keyword evidence="2" id="KW-0106">Calcium</keyword>
<evidence type="ECO:0000256" key="1">
    <source>
        <dbReference type="ARBA" id="ARBA00005350"/>
    </source>
</evidence>
<dbReference type="GO" id="GO:0005886">
    <property type="term" value="C:plasma membrane"/>
    <property type="evidence" value="ECO:0007669"/>
    <property type="project" value="TreeGrafter"/>
</dbReference>
<evidence type="ECO:0000313" key="3">
    <source>
        <dbReference type="EMBL" id="KZC14797.1"/>
    </source>
</evidence>
<keyword evidence="2" id="KW-0449">Lipoprotein</keyword>
<comment type="function">
    <text evidence="2">May mediate accelerated ATP-independent bidirectional transbilayer migration of phospholipids upon binding calcium ions that results in a loss of phospholipid asymmetry in the plasma membrane.</text>
</comment>
<sequence length="276" mass="31185">NVVIGPTLEMRETVSAYSPPVYSGPNVITAQPQGEIQQSRRPIPVNTLDWTSTPRSQLSTLSGTHFLGNVEQLEIQQIVDLSTLLGRTERGFQYRVKVPKAESLFLAIETKHENRSTIFNWSKLIRGDFSLNILDQCGEPAFIMKINSRWSYTLNKLRKITVGSTNLIGTVEQNFSIIGPSFTVYDPARNELCNIFGPNVCGCCMYKEAQFQVISVDGTHQIASLMHQWNNSLHDYTLLITFPADTDVKLKSLLLAAAFLVEYMYFEKIRRTSPRT</sequence>
<organism evidence="3 4">
    <name type="scientific">Dufourea novaeangliae</name>
    <name type="common">Sweat bee</name>
    <dbReference type="NCBI Taxonomy" id="178035"/>
    <lineage>
        <taxon>Eukaryota</taxon>
        <taxon>Metazoa</taxon>
        <taxon>Ecdysozoa</taxon>
        <taxon>Arthropoda</taxon>
        <taxon>Hexapoda</taxon>
        <taxon>Insecta</taxon>
        <taxon>Pterygota</taxon>
        <taxon>Neoptera</taxon>
        <taxon>Endopterygota</taxon>
        <taxon>Hymenoptera</taxon>
        <taxon>Apocrita</taxon>
        <taxon>Aculeata</taxon>
        <taxon>Apoidea</taxon>
        <taxon>Anthophila</taxon>
        <taxon>Halictidae</taxon>
        <taxon>Rophitinae</taxon>
        <taxon>Dufourea</taxon>
    </lineage>
</organism>
<comment type="similarity">
    <text evidence="1 2">Belongs to the phospholipid scramblase family.</text>
</comment>
<dbReference type="PANTHER" id="PTHR23248">
    <property type="entry name" value="PHOSPHOLIPID SCRAMBLASE-RELATED"/>
    <property type="match status" value="1"/>
</dbReference>